<proteinExistence type="predicted"/>
<dbReference type="OrthoDB" id="3266345at2"/>
<evidence type="ECO:0000313" key="2">
    <source>
        <dbReference type="Proteomes" id="UP000318297"/>
    </source>
</evidence>
<reference evidence="1 2" key="1">
    <citation type="submission" date="2019-06" db="EMBL/GenBank/DDBJ databases">
        <title>Sequencing the genomes of 1000 actinobacteria strains.</title>
        <authorList>
            <person name="Klenk H.-P."/>
        </authorList>
    </citation>
    <scope>NUCLEOTIDE SEQUENCE [LARGE SCALE GENOMIC DNA]</scope>
    <source>
        <strain evidence="1 2">DSM 19560</strain>
    </source>
</reference>
<evidence type="ECO:0008006" key="3">
    <source>
        <dbReference type="Google" id="ProtNLM"/>
    </source>
</evidence>
<dbReference type="Pfam" id="PF20060">
    <property type="entry name" value="DUF6459"/>
    <property type="match status" value="1"/>
</dbReference>
<dbReference type="AlphaFoldDB" id="A0A561E9B7"/>
<evidence type="ECO:0000313" key="1">
    <source>
        <dbReference type="EMBL" id="TWE12160.1"/>
    </source>
</evidence>
<dbReference type="RefSeq" id="WP_145225942.1">
    <property type="nucleotide sequence ID" value="NZ_VIVQ01000001.1"/>
</dbReference>
<name>A0A561E9B7_9MICO</name>
<accession>A0A561E9B7</accession>
<sequence>MGQTAYATPLQIRQASAWQPSALDDDAVDLLYADAAAPRRADHGYVQAAIDLHPVDLHPVPDDTDPLFAPQATPRRQLPEPQEWLRQLSSAILECMSGVRPTNQVARWMTPRLHDRICRLNVIARRRGVTPVRCAVIRRVHICEPDDGIVEASVVVQYEGRIRAMAVRMIGMDGRWMVTALELG</sequence>
<comment type="caution">
    <text evidence="1">The sequence shown here is derived from an EMBL/GenBank/DDBJ whole genome shotgun (WGS) entry which is preliminary data.</text>
</comment>
<dbReference type="EMBL" id="VIVQ01000001">
    <property type="protein sequence ID" value="TWE12160.1"/>
    <property type="molecule type" value="Genomic_DNA"/>
</dbReference>
<organism evidence="1 2">
    <name type="scientific">Rudaeicoccus suwonensis</name>
    <dbReference type="NCBI Taxonomy" id="657409"/>
    <lineage>
        <taxon>Bacteria</taxon>
        <taxon>Bacillati</taxon>
        <taxon>Actinomycetota</taxon>
        <taxon>Actinomycetes</taxon>
        <taxon>Micrococcales</taxon>
        <taxon>Dermacoccaceae</taxon>
        <taxon>Rudaeicoccus</taxon>
    </lineage>
</organism>
<protein>
    <recommendedName>
        <fullName evidence="3">3-hydroxyacyl-CoA dehydrogenase</fullName>
    </recommendedName>
</protein>
<gene>
    <name evidence="1" type="ORF">BKA23_0956</name>
</gene>
<dbReference type="InterPro" id="IPR045596">
    <property type="entry name" value="DUF6459"/>
</dbReference>
<dbReference type="Proteomes" id="UP000318297">
    <property type="component" value="Unassembled WGS sequence"/>
</dbReference>
<keyword evidence="2" id="KW-1185">Reference proteome</keyword>